<evidence type="ECO:0000313" key="2">
    <source>
        <dbReference type="EMBL" id="QIG60980.1"/>
    </source>
</evidence>
<name>A0A858EA99_9CAUD</name>
<protein>
    <submittedName>
        <fullName evidence="2">Uncharacterized protein</fullName>
    </submittedName>
</protein>
<keyword evidence="1" id="KW-0812">Transmembrane</keyword>
<feature type="transmembrane region" description="Helical" evidence="1">
    <location>
        <begin position="7"/>
        <end position="25"/>
    </location>
</feature>
<dbReference type="Proteomes" id="UP000609966">
    <property type="component" value="Segment"/>
</dbReference>
<accession>A0A858EA99</accession>
<organism evidence="2 3">
    <name type="scientific">Listeria phage vB_Liva_VAfA18</name>
    <dbReference type="NCBI Taxonomy" id="2712945"/>
    <lineage>
        <taxon>Viruses</taxon>
        <taxon>Duplodnaviria</taxon>
        <taxon>Heunggongvirae</taxon>
        <taxon>Uroviricota</taxon>
        <taxon>Caudoviricetes</taxon>
        <taxon>Herelleviridae</taxon>
        <taxon>Jasinskavirinae</taxon>
        <taxon>Pecentumvirus</taxon>
        <taxon>Pecentumvirus list36</taxon>
    </lineage>
</organism>
<reference evidence="2" key="1">
    <citation type="submission" date="2020-01" db="EMBL/GenBank/DDBJ databases">
        <title>Comparative genomic and phylogenetic analyses of the P100virus genus of Listeria bacteriophages and report of two new members.</title>
        <authorList>
            <person name="Blanco Fernandez M.D."/>
            <person name="Barrios M.E."/>
            <person name="Mbayed V.A."/>
            <person name="Klumpp J."/>
        </authorList>
    </citation>
    <scope>NUCLEOTIDE SEQUENCE</scope>
</reference>
<keyword evidence="1" id="KW-0472">Membrane</keyword>
<feature type="transmembrane region" description="Helical" evidence="1">
    <location>
        <begin position="37"/>
        <end position="58"/>
    </location>
</feature>
<dbReference type="EMBL" id="MN939540">
    <property type="protein sequence ID" value="QIG60980.1"/>
    <property type="molecule type" value="Genomic_DNA"/>
</dbReference>
<proteinExistence type="predicted"/>
<gene>
    <name evidence="2" type="ORF">vBLivaVAfA18_056</name>
</gene>
<evidence type="ECO:0000313" key="3">
    <source>
        <dbReference type="Proteomes" id="UP000609966"/>
    </source>
</evidence>
<sequence length="68" mass="7611">MPRGDKVMGLTTWIIFIISFIWLLVTVKEFFTRGLTLWGSIILMILIVSVAITAGMLFDGLTIGGWHV</sequence>
<keyword evidence="1" id="KW-1133">Transmembrane helix</keyword>
<evidence type="ECO:0000256" key="1">
    <source>
        <dbReference type="SAM" id="Phobius"/>
    </source>
</evidence>